<dbReference type="InterPro" id="IPR023614">
    <property type="entry name" value="Porin_dom_sf"/>
</dbReference>
<evidence type="ECO:0000256" key="4">
    <source>
        <dbReference type="ARBA" id="ARBA00022452"/>
    </source>
</evidence>
<evidence type="ECO:0000256" key="6">
    <source>
        <dbReference type="ARBA" id="ARBA00022729"/>
    </source>
</evidence>
<comment type="subcellular location">
    <subcellularLocation>
        <location evidence="1">Cell outer membrane</location>
        <topology evidence="1">Multi-pass membrane protein</topology>
    </subcellularLocation>
</comment>
<comment type="caution">
    <text evidence="14">The sequence shown here is derived from an EMBL/GenBank/DDBJ whole genome shotgun (WGS) entry which is preliminary data.</text>
</comment>
<evidence type="ECO:0000256" key="12">
    <source>
        <dbReference type="SAM" id="SignalP"/>
    </source>
</evidence>
<keyword evidence="15" id="KW-1185">Reference proteome</keyword>
<evidence type="ECO:0000256" key="7">
    <source>
        <dbReference type="ARBA" id="ARBA00023065"/>
    </source>
</evidence>
<keyword evidence="8" id="KW-0626">Porin</keyword>
<dbReference type="GO" id="GO:0009279">
    <property type="term" value="C:cell outer membrane"/>
    <property type="evidence" value="ECO:0007669"/>
    <property type="project" value="UniProtKB-SubCell"/>
</dbReference>
<keyword evidence="9" id="KW-0472">Membrane</keyword>
<dbReference type="SUPFAM" id="SSF56935">
    <property type="entry name" value="Porins"/>
    <property type="match status" value="1"/>
</dbReference>
<evidence type="ECO:0000256" key="1">
    <source>
        <dbReference type="ARBA" id="ARBA00004571"/>
    </source>
</evidence>
<sequence>MTGYKLLVTAIALSLTPAFAANSADSTSSASQPSASASSASATPSVQYRSGPTKRGRGVAFASTSSTETSNTSHASSAIAQIPMDATSSSITLFGELDGGVTIEKLRGKDTTVKMSSGNWYWTSWGIKGVEDLGGGNAAIFTLQQAFKLDNGEGVGGGAFNNQAFLGLQGGWGRLTFGHQAGLSSGDGDYSMLGGSALGTGFTAIGNLAGVFLTTGWLDNSIAYRTQKYNGLQFTAMYSNGIDGDDKEWSKNSHYYGLGLTYDVGAFNSNFMFELEDHKGTKLADGSPAKLDKTQYYTAGASYDFGAFTLYGAYQFVNHGTRMPNYNMIHLVDASSTATKPATEIPTKGVRQNAASVSVATPVAGGTLMLQLNGVKGKILNDSDKYQAWSIGSGYTYPLSKRTLLYGSVNYGQGGKALKHSNLDGFTTVFGMATTF</sequence>
<dbReference type="PANTHER" id="PTHR34501:SF9">
    <property type="entry name" value="MAJOR OUTER MEMBRANE PROTEIN P.IA"/>
    <property type="match status" value="1"/>
</dbReference>
<feature type="compositionally biased region" description="Low complexity" evidence="11">
    <location>
        <begin position="60"/>
        <end position="76"/>
    </location>
</feature>
<keyword evidence="3" id="KW-0813">Transport</keyword>
<keyword evidence="4" id="KW-1134">Transmembrane beta strand</keyword>
<comment type="subunit">
    <text evidence="2">Homotrimer.</text>
</comment>
<feature type="signal peptide" evidence="12">
    <location>
        <begin position="1"/>
        <end position="20"/>
    </location>
</feature>
<feature type="chain" id="PRO_5012353013" evidence="12">
    <location>
        <begin position="21"/>
        <end position="436"/>
    </location>
</feature>
<name>A0A227KFN7_9BURK</name>
<evidence type="ECO:0000256" key="8">
    <source>
        <dbReference type="ARBA" id="ARBA00023114"/>
    </source>
</evidence>
<dbReference type="GeneID" id="78361186"/>
<evidence type="ECO:0000313" key="14">
    <source>
        <dbReference type="EMBL" id="OXE45498.1"/>
    </source>
</evidence>
<organism evidence="14 15">
    <name type="scientific">Turicimonas muris</name>
    <dbReference type="NCBI Taxonomy" id="1796652"/>
    <lineage>
        <taxon>Bacteria</taxon>
        <taxon>Pseudomonadati</taxon>
        <taxon>Pseudomonadota</taxon>
        <taxon>Betaproteobacteria</taxon>
        <taxon>Burkholderiales</taxon>
        <taxon>Sutterellaceae</taxon>
        <taxon>Turicimonas</taxon>
    </lineage>
</organism>
<keyword evidence="10" id="KW-0998">Cell outer membrane</keyword>
<dbReference type="PANTHER" id="PTHR34501">
    <property type="entry name" value="PROTEIN YDDL-RELATED"/>
    <property type="match status" value="1"/>
</dbReference>
<reference evidence="15" key="1">
    <citation type="submission" date="2017-05" db="EMBL/GenBank/DDBJ databases">
        <title>Improved OligoMM genomes.</title>
        <authorList>
            <person name="Garzetti D."/>
        </authorList>
    </citation>
    <scope>NUCLEOTIDE SEQUENCE [LARGE SCALE GENOMIC DNA]</scope>
    <source>
        <strain evidence="15">YL45</strain>
    </source>
</reference>
<keyword evidence="5" id="KW-0812">Transmembrane</keyword>
<dbReference type="GO" id="GO:0046930">
    <property type="term" value="C:pore complex"/>
    <property type="evidence" value="ECO:0007669"/>
    <property type="project" value="UniProtKB-KW"/>
</dbReference>
<evidence type="ECO:0000256" key="10">
    <source>
        <dbReference type="ARBA" id="ARBA00023237"/>
    </source>
</evidence>
<dbReference type="EMBL" id="NHMP01000009">
    <property type="protein sequence ID" value="OXE45498.1"/>
    <property type="molecule type" value="Genomic_DNA"/>
</dbReference>
<protein>
    <submittedName>
        <fullName evidence="14">Porin</fullName>
    </submittedName>
</protein>
<feature type="region of interest" description="Disordered" evidence="11">
    <location>
        <begin position="24"/>
        <end position="76"/>
    </location>
</feature>
<dbReference type="AlphaFoldDB" id="A0A227KFN7"/>
<dbReference type="Pfam" id="PF13609">
    <property type="entry name" value="Porin_4"/>
    <property type="match status" value="1"/>
</dbReference>
<evidence type="ECO:0000256" key="5">
    <source>
        <dbReference type="ARBA" id="ARBA00022692"/>
    </source>
</evidence>
<evidence type="ECO:0000256" key="9">
    <source>
        <dbReference type="ARBA" id="ARBA00023136"/>
    </source>
</evidence>
<feature type="domain" description="Porin" evidence="13">
    <location>
        <begin position="75"/>
        <end position="413"/>
    </location>
</feature>
<evidence type="ECO:0000256" key="2">
    <source>
        <dbReference type="ARBA" id="ARBA00011233"/>
    </source>
</evidence>
<keyword evidence="6 12" id="KW-0732">Signal</keyword>
<dbReference type="InterPro" id="IPR033900">
    <property type="entry name" value="Gram_neg_porin_domain"/>
</dbReference>
<dbReference type="RefSeq" id="WP_084081454.1">
    <property type="nucleotide sequence ID" value="NZ_CAJTBZ010000061.1"/>
</dbReference>
<dbReference type="PRINTS" id="PR00182">
    <property type="entry name" value="ECOLNEIPORIN"/>
</dbReference>
<dbReference type="GO" id="GO:0015288">
    <property type="term" value="F:porin activity"/>
    <property type="evidence" value="ECO:0007669"/>
    <property type="project" value="UniProtKB-KW"/>
</dbReference>
<feature type="compositionally biased region" description="Low complexity" evidence="11">
    <location>
        <begin position="24"/>
        <end position="45"/>
    </location>
</feature>
<dbReference type="InterPro" id="IPR050298">
    <property type="entry name" value="Gram-neg_bact_OMP"/>
</dbReference>
<evidence type="ECO:0000256" key="11">
    <source>
        <dbReference type="SAM" id="MobiDB-lite"/>
    </source>
</evidence>
<proteinExistence type="predicted"/>
<evidence type="ECO:0000313" key="15">
    <source>
        <dbReference type="Proteomes" id="UP000214610"/>
    </source>
</evidence>
<dbReference type="InterPro" id="IPR001702">
    <property type="entry name" value="Porin_Gram-ve"/>
</dbReference>
<accession>A0A227KFN7</accession>
<dbReference type="Gene3D" id="2.40.160.10">
    <property type="entry name" value="Porin"/>
    <property type="match status" value="1"/>
</dbReference>
<evidence type="ECO:0000256" key="3">
    <source>
        <dbReference type="ARBA" id="ARBA00022448"/>
    </source>
</evidence>
<keyword evidence="7" id="KW-0406">Ion transport</keyword>
<dbReference type="GO" id="GO:0034220">
    <property type="term" value="P:monoatomic ion transmembrane transport"/>
    <property type="evidence" value="ECO:0007669"/>
    <property type="project" value="InterPro"/>
</dbReference>
<gene>
    <name evidence="14" type="ORF">ADH67_11220</name>
</gene>
<dbReference type="Proteomes" id="UP000214610">
    <property type="component" value="Unassembled WGS sequence"/>
</dbReference>
<dbReference type="CDD" id="cd00342">
    <property type="entry name" value="gram_neg_porins"/>
    <property type="match status" value="1"/>
</dbReference>
<evidence type="ECO:0000259" key="13">
    <source>
        <dbReference type="Pfam" id="PF13609"/>
    </source>
</evidence>